<name>A0A9D5H6V9_9LILI</name>
<reference evidence="2" key="1">
    <citation type="submission" date="2021-03" db="EMBL/GenBank/DDBJ databases">
        <authorList>
            <person name="Li Z."/>
            <person name="Yang C."/>
        </authorList>
    </citation>
    <scope>NUCLEOTIDE SEQUENCE</scope>
    <source>
        <strain evidence="2">Dzin_1.0</strain>
        <tissue evidence="2">Leaf</tissue>
    </source>
</reference>
<keyword evidence="3" id="KW-1185">Reference proteome</keyword>
<dbReference type="Proteomes" id="UP001085076">
    <property type="component" value="Miscellaneous, Linkage group lg08"/>
</dbReference>
<feature type="region of interest" description="Disordered" evidence="1">
    <location>
        <begin position="42"/>
        <end position="90"/>
    </location>
</feature>
<dbReference type="AlphaFoldDB" id="A0A9D5H6V9"/>
<accession>A0A9D5H6V9</accession>
<evidence type="ECO:0000313" key="3">
    <source>
        <dbReference type="Proteomes" id="UP001085076"/>
    </source>
</evidence>
<sequence>MEPQPMQIVAVDQEITRQSIPLEKSQEEPPITETENYGRFLMAGYNRGHGGGRSGGATVSGHDPASKGWKTVESTRRRKGPSNQAGPHQESYVVAGRASRGGRGGIRGGFADGRVYQSRGNNVTFRDSLEDFPPLPKPDRDLKGRAVDLTASTSVSPCHKGKAKSIVEGQAGGLIDKLPLQDLQQPPEQISEESVRTELCLITSVERNQTTIASESLLPQDPQVGKHLQLVQRVSQVIRSNPLPLLQDQAMEEGGIKP</sequence>
<evidence type="ECO:0000256" key="1">
    <source>
        <dbReference type="SAM" id="MobiDB-lite"/>
    </source>
</evidence>
<organism evidence="2 3">
    <name type="scientific">Dioscorea zingiberensis</name>
    <dbReference type="NCBI Taxonomy" id="325984"/>
    <lineage>
        <taxon>Eukaryota</taxon>
        <taxon>Viridiplantae</taxon>
        <taxon>Streptophyta</taxon>
        <taxon>Embryophyta</taxon>
        <taxon>Tracheophyta</taxon>
        <taxon>Spermatophyta</taxon>
        <taxon>Magnoliopsida</taxon>
        <taxon>Liliopsida</taxon>
        <taxon>Dioscoreales</taxon>
        <taxon>Dioscoreaceae</taxon>
        <taxon>Dioscorea</taxon>
    </lineage>
</organism>
<reference evidence="2" key="2">
    <citation type="journal article" date="2022" name="Hortic Res">
        <title>The genome of Dioscorea zingiberensis sheds light on the biosynthesis, origin and evolution of the medicinally important diosgenin saponins.</title>
        <authorList>
            <person name="Li Y."/>
            <person name="Tan C."/>
            <person name="Li Z."/>
            <person name="Guo J."/>
            <person name="Li S."/>
            <person name="Chen X."/>
            <person name="Wang C."/>
            <person name="Dai X."/>
            <person name="Yang H."/>
            <person name="Song W."/>
            <person name="Hou L."/>
            <person name="Xu J."/>
            <person name="Tong Z."/>
            <person name="Xu A."/>
            <person name="Yuan X."/>
            <person name="Wang W."/>
            <person name="Yang Q."/>
            <person name="Chen L."/>
            <person name="Sun Z."/>
            <person name="Wang K."/>
            <person name="Pan B."/>
            <person name="Chen J."/>
            <person name="Bao Y."/>
            <person name="Liu F."/>
            <person name="Qi X."/>
            <person name="Gang D.R."/>
            <person name="Wen J."/>
            <person name="Li J."/>
        </authorList>
    </citation>
    <scope>NUCLEOTIDE SEQUENCE</scope>
    <source>
        <strain evidence="2">Dzin_1.0</strain>
    </source>
</reference>
<gene>
    <name evidence="2" type="ORF">J5N97_026538</name>
</gene>
<evidence type="ECO:0000313" key="2">
    <source>
        <dbReference type="EMBL" id="KAJ0965400.1"/>
    </source>
</evidence>
<proteinExistence type="predicted"/>
<protein>
    <submittedName>
        <fullName evidence="2">Uncharacterized protein</fullName>
    </submittedName>
</protein>
<dbReference type="EMBL" id="JAGGNH010000008">
    <property type="protein sequence ID" value="KAJ0965400.1"/>
    <property type="molecule type" value="Genomic_DNA"/>
</dbReference>
<comment type="caution">
    <text evidence="2">The sequence shown here is derived from an EMBL/GenBank/DDBJ whole genome shotgun (WGS) entry which is preliminary data.</text>
</comment>